<dbReference type="InterPro" id="IPR012340">
    <property type="entry name" value="NA-bd_OB-fold"/>
</dbReference>
<protein>
    <recommendedName>
        <fullName evidence="2">Replication protein A 70 kDa DNA-binding subunit B/D first OB fold domain-containing protein</fullName>
    </recommendedName>
</protein>
<evidence type="ECO:0000259" key="2">
    <source>
        <dbReference type="Pfam" id="PF02721"/>
    </source>
</evidence>
<feature type="domain" description="Replication protein A 70 kDa DNA-binding subunit B/D first OB fold" evidence="2">
    <location>
        <begin position="20"/>
        <end position="66"/>
    </location>
</feature>
<feature type="non-terminal residue" evidence="3">
    <location>
        <position position="139"/>
    </location>
</feature>
<proteinExistence type="predicted"/>
<feature type="region of interest" description="Disordered" evidence="1">
    <location>
        <begin position="97"/>
        <end position="139"/>
    </location>
</feature>
<gene>
    <name evidence="3" type="ORF">Taro_022598</name>
</gene>
<evidence type="ECO:0000313" key="4">
    <source>
        <dbReference type="Proteomes" id="UP000652761"/>
    </source>
</evidence>
<keyword evidence="4" id="KW-1185">Reference proteome</keyword>
<dbReference type="InterPro" id="IPR003871">
    <property type="entry name" value="RFA1B/D_OB_1st"/>
</dbReference>
<dbReference type="Proteomes" id="UP000652761">
    <property type="component" value="Unassembled WGS sequence"/>
</dbReference>
<dbReference type="SUPFAM" id="SSF50249">
    <property type="entry name" value="Nucleic acid-binding proteins"/>
    <property type="match status" value="1"/>
</dbReference>
<sequence>TPHIRFGSTNLAILEIMAPNFDFIDEINPFKETWKIKVKITTLWSTYKFNSHEEIFSIDMILVDEKELVENEDMDNNIKEDEHIQFMDHDTVSITCSTSSSTPLKKTLAENEREEELSADATPAQHSSNKMKKIKIEKE</sequence>
<dbReference type="AlphaFoldDB" id="A0A843V2B8"/>
<evidence type="ECO:0000256" key="1">
    <source>
        <dbReference type="SAM" id="MobiDB-lite"/>
    </source>
</evidence>
<accession>A0A843V2B8</accession>
<dbReference type="EMBL" id="NMUH01001200">
    <property type="protein sequence ID" value="MQL90015.1"/>
    <property type="molecule type" value="Genomic_DNA"/>
</dbReference>
<comment type="caution">
    <text evidence="3">The sequence shown here is derived from an EMBL/GenBank/DDBJ whole genome shotgun (WGS) entry which is preliminary data.</text>
</comment>
<reference evidence="3" key="1">
    <citation type="submission" date="2017-07" db="EMBL/GenBank/DDBJ databases">
        <title>Taro Niue Genome Assembly and Annotation.</title>
        <authorList>
            <person name="Atibalentja N."/>
            <person name="Keating K."/>
            <person name="Fields C.J."/>
        </authorList>
    </citation>
    <scope>NUCLEOTIDE SEQUENCE</scope>
    <source>
        <strain evidence="3">Niue_2</strain>
        <tissue evidence="3">Leaf</tissue>
    </source>
</reference>
<evidence type="ECO:0000313" key="3">
    <source>
        <dbReference type="EMBL" id="MQL90015.1"/>
    </source>
</evidence>
<dbReference type="OrthoDB" id="1743930at2759"/>
<dbReference type="Pfam" id="PF02721">
    <property type="entry name" value="DUF223"/>
    <property type="match status" value="1"/>
</dbReference>
<dbReference type="Gene3D" id="2.40.50.140">
    <property type="entry name" value="Nucleic acid-binding proteins"/>
    <property type="match status" value="1"/>
</dbReference>
<organism evidence="3 4">
    <name type="scientific">Colocasia esculenta</name>
    <name type="common">Wild taro</name>
    <name type="synonym">Arum esculentum</name>
    <dbReference type="NCBI Taxonomy" id="4460"/>
    <lineage>
        <taxon>Eukaryota</taxon>
        <taxon>Viridiplantae</taxon>
        <taxon>Streptophyta</taxon>
        <taxon>Embryophyta</taxon>
        <taxon>Tracheophyta</taxon>
        <taxon>Spermatophyta</taxon>
        <taxon>Magnoliopsida</taxon>
        <taxon>Liliopsida</taxon>
        <taxon>Araceae</taxon>
        <taxon>Aroideae</taxon>
        <taxon>Colocasieae</taxon>
        <taxon>Colocasia</taxon>
    </lineage>
</organism>
<name>A0A843V2B8_COLES</name>